<evidence type="ECO:0000313" key="1">
    <source>
        <dbReference type="EMBL" id="MBB3122330.1"/>
    </source>
</evidence>
<evidence type="ECO:0000313" key="2">
    <source>
        <dbReference type="Proteomes" id="UP000541535"/>
    </source>
</evidence>
<dbReference type="AlphaFoldDB" id="A0A7W5FWS0"/>
<accession>A0A7W5FWS0</accession>
<dbReference type="RefSeq" id="WP_183443991.1">
    <property type="nucleotide sequence ID" value="NZ_JACHXD010000028.1"/>
</dbReference>
<dbReference type="Pfam" id="PF06864">
    <property type="entry name" value="PAP_PilO"/>
    <property type="match status" value="1"/>
</dbReference>
<organism evidence="1 2">
    <name type="scientific">Pseudoduganella violacea</name>
    <dbReference type="NCBI Taxonomy" id="1715466"/>
    <lineage>
        <taxon>Bacteria</taxon>
        <taxon>Pseudomonadati</taxon>
        <taxon>Pseudomonadota</taxon>
        <taxon>Betaproteobacteria</taxon>
        <taxon>Burkholderiales</taxon>
        <taxon>Oxalobacteraceae</taxon>
        <taxon>Telluria group</taxon>
        <taxon>Pseudoduganella</taxon>
    </lineage>
</organism>
<proteinExistence type="predicted"/>
<dbReference type="EMBL" id="JACHXD010000028">
    <property type="protein sequence ID" value="MBB3122330.1"/>
    <property type="molecule type" value="Genomic_DNA"/>
</dbReference>
<protein>
    <submittedName>
        <fullName evidence="1">Uncharacterized protein</fullName>
    </submittedName>
</protein>
<comment type="caution">
    <text evidence="1">The sequence shown here is derived from an EMBL/GenBank/DDBJ whole genome shotgun (WGS) entry which is preliminary data.</text>
</comment>
<dbReference type="Proteomes" id="UP000541535">
    <property type="component" value="Unassembled WGS sequence"/>
</dbReference>
<dbReference type="InterPro" id="IPR009663">
    <property type="entry name" value="PAP_PilO"/>
</dbReference>
<reference evidence="1 2" key="1">
    <citation type="submission" date="2020-08" db="EMBL/GenBank/DDBJ databases">
        <title>Genomic Encyclopedia of Type Strains, Phase III (KMG-III): the genomes of soil and plant-associated and newly described type strains.</title>
        <authorList>
            <person name="Whitman W."/>
        </authorList>
    </citation>
    <scope>NUCLEOTIDE SEQUENCE [LARGE SCALE GENOMIC DNA]</scope>
    <source>
        <strain evidence="1 2">CECT 8897</strain>
    </source>
</reference>
<name>A0A7W5FWS0_9BURK</name>
<gene>
    <name evidence="1" type="ORF">FHS03_005431</name>
</gene>
<keyword evidence="2" id="KW-1185">Reference proteome</keyword>
<sequence length="415" mass="45442">MALHILQIDKTRFVCGLFWQSLSRPRELNKEAKELGRKIGSDLMVVRRDQSTAQAGYAQSSESAGRTLHSLGAAVSKTVALEGAYYDGLLQPVHNWLAALALPDGQWAYFAVRDANFLPNGDFAGSKEEVLDRLYGDYALGGWNVVIGDESLAGQGFHNFNARRIESLLPQRKDGGLRVHRWWRLRQIAPQRVQLWRLAAGVALCVGVGGGVLGWQHWQAQRRAAELALQAQREAEQATVQKPWATQPMPAATVQACANRLEHLTPGGWQLDEYVCQGGQFSYAWSRSAATVATLREEVPQAVIDAGGEKAQWSGALAVAVQAQGEELLVERQVVEPLLAQMQGLGLQLRLNKRSVPPASPQGGAPAWQAYGFQLDAKGVAPQQLAAVLQRPGVRVEKISYRGMAWLLEGVIYAK</sequence>